<sequence length="325" mass="38522">MNIKTPVSWVGNKTSILHILYALFPIRYERYIEPFGGSGAVLLGKAEPDKFEVYNDYNGNLVNLFRCMRDRPLSFIRELGFLPLNARDDFLVLKKFFQKEEFTDEFLNQELDLTTIVLPEIKAEEIRELYKKAMHDYDLRRAVMFLKLIRYSYSSSGKSFACQPFSVRSLFGLIQDFSIRMENAVIENQDFEVLISHYDRPDAFFYCDPPYFSSEYVYECGFTWEDHVRLQSALADAKGKWLVSYNDCPEIRELYRGSEFFDFKRIHSMVQKYEAGKEFPELLIGNYDLYERERRKPHQMTLFSDPSFDYEKTLKECIISCKRKS</sequence>
<name>A0ABT1SKP3_9FIRM</name>
<evidence type="ECO:0000313" key="5">
    <source>
        <dbReference type="Proteomes" id="UP001524435"/>
    </source>
</evidence>
<dbReference type="PIRSF" id="PIRSF000398">
    <property type="entry name" value="M_m6A_EcoRV"/>
    <property type="match status" value="1"/>
</dbReference>
<keyword evidence="1 4" id="KW-0489">Methyltransferase</keyword>
<proteinExistence type="predicted"/>
<dbReference type="SUPFAM" id="SSF53335">
    <property type="entry name" value="S-adenosyl-L-methionine-dependent methyltransferases"/>
    <property type="match status" value="1"/>
</dbReference>
<organism evidence="4 5">
    <name type="scientific">Massilicoli timonensis</name>
    <dbReference type="NCBI Taxonomy" id="2015901"/>
    <lineage>
        <taxon>Bacteria</taxon>
        <taxon>Bacillati</taxon>
        <taxon>Bacillota</taxon>
        <taxon>Erysipelotrichia</taxon>
        <taxon>Erysipelotrichales</taxon>
        <taxon>Erysipelotrichaceae</taxon>
        <taxon>Massilicoli</taxon>
    </lineage>
</organism>
<keyword evidence="5" id="KW-1185">Reference proteome</keyword>
<accession>A0ABT1SKP3</accession>
<evidence type="ECO:0000256" key="1">
    <source>
        <dbReference type="ARBA" id="ARBA00022603"/>
    </source>
</evidence>
<gene>
    <name evidence="4" type="ORF">NE663_05855</name>
</gene>
<dbReference type="RefSeq" id="WP_256197711.1">
    <property type="nucleotide sequence ID" value="NZ_JANGCH010000006.1"/>
</dbReference>
<dbReference type="Gene3D" id="3.40.50.150">
    <property type="entry name" value="Vaccinia Virus protein VP39"/>
    <property type="match status" value="2"/>
</dbReference>
<comment type="caution">
    <text evidence="4">The sequence shown here is derived from an EMBL/GenBank/DDBJ whole genome shotgun (WGS) entry which is preliminary data.</text>
</comment>
<dbReference type="GO" id="GO:0032259">
    <property type="term" value="P:methylation"/>
    <property type="evidence" value="ECO:0007669"/>
    <property type="project" value="UniProtKB-KW"/>
</dbReference>
<evidence type="ECO:0000256" key="3">
    <source>
        <dbReference type="ARBA" id="ARBA00022691"/>
    </source>
</evidence>
<dbReference type="PRINTS" id="PR00505">
    <property type="entry name" value="D12N6MTFRASE"/>
</dbReference>
<dbReference type="InterPro" id="IPR012327">
    <property type="entry name" value="MeTrfase_D12"/>
</dbReference>
<dbReference type="InterPro" id="IPR012263">
    <property type="entry name" value="M_m6A_EcoRV"/>
</dbReference>
<evidence type="ECO:0000256" key="2">
    <source>
        <dbReference type="ARBA" id="ARBA00022679"/>
    </source>
</evidence>
<dbReference type="GO" id="GO:0008168">
    <property type="term" value="F:methyltransferase activity"/>
    <property type="evidence" value="ECO:0007669"/>
    <property type="project" value="UniProtKB-KW"/>
</dbReference>
<dbReference type="Pfam" id="PF02086">
    <property type="entry name" value="MethyltransfD12"/>
    <property type="match status" value="1"/>
</dbReference>
<protein>
    <submittedName>
        <fullName evidence="4">DNA adenine methylase</fullName>
    </submittedName>
</protein>
<dbReference type="PANTHER" id="PTHR30481">
    <property type="entry name" value="DNA ADENINE METHYLASE"/>
    <property type="match status" value="1"/>
</dbReference>
<evidence type="ECO:0000313" key="4">
    <source>
        <dbReference type="EMBL" id="MCQ5121784.1"/>
    </source>
</evidence>
<keyword evidence="2" id="KW-0808">Transferase</keyword>
<dbReference type="EMBL" id="JANGCH010000006">
    <property type="protein sequence ID" value="MCQ5121784.1"/>
    <property type="molecule type" value="Genomic_DNA"/>
</dbReference>
<dbReference type="Proteomes" id="UP001524435">
    <property type="component" value="Unassembled WGS sequence"/>
</dbReference>
<reference evidence="4 5" key="1">
    <citation type="submission" date="2022-06" db="EMBL/GenBank/DDBJ databases">
        <title>Isolation of gut microbiota from human fecal samples.</title>
        <authorList>
            <person name="Pamer E.G."/>
            <person name="Barat B."/>
            <person name="Waligurski E."/>
            <person name="Medina S."/>
            <person name="Paddock L."/>
            <person name="Mostad J."/>
        </authorList>
    </citation>
    <scope>NUCLEOTIDE SEQUENCE [LARGE SCALE GENOMIC DNA]</scope>
    <source>
        <strain evidence="4 5">DFI.6.1</strain>
    </source>
</reference>
<keyword evidence="3" id="KW-0949">S-adenosyl-L-methionine</keyword>
<dbReference type="InterPro" id="IPR029063">
    <property type="entry name" value="SAM-dependent_MTases_sf"/>
</dbReference>